<dbReference type="EMBL" id="VZCW01000177">
    <property type="protein sequence ID" value="MQN12497.1"/>
    <property type="molecule type" value="Genomic_DNA"/>
</dbReference>
<dbReference type="Proteomes" id="UP000285776">
    <property type="component" value="Unassembled WGS sequence"/>
</dbReference>
<dbReference type="Proteomes" id="UP001204486">
    <property type="component" value="Unassembled WGS sequence"/>
</dbReference>
<dbReference type="RefSeq" id="WP_118153647.1">
    <property type="nucleotide sequence ID" value="NZ_DAWCZU010000049.1"/>
</dbReference>
<name>A0A3R6EZU0_9BACT</name>
<evidence type="ECO:0000313" key="3">
    <source>
        <dbReference type="EMBL" id="MQP12148.1"/>
    </source>
</evidence>
<organism evidence="3 6">
    <name type="scientific">Segatella copri</name>
    <dbReference type="NCBI Taxonomy" id="165179"/>
    <lineage>
        <taxon>Bacteria</taxon>
        <taxon>Pseudomonadati</taxon>
        <taxon>Bacteroidota</taxon>
        <taxon>Bacteroidia</taxon>
        <taxon>Bacteroidales</taxon>
        <taxon>Prevotellaceae</taxon>
        <taxon>Segatella</taxon>
    </lineage>
</organism>
<dbReference type="EMBL" id="QSAV01000035">
    <property type="protein sequence ID" value="RGW77536.1"/>
    <property type="molecule type" value="Genomic_DNA"/>
</dbReference>
<evidence type="ECO:0000313" key="6">
    <source>
        <dbReference type="Proteomes" id="UP000384372"/>
    </source>
</evidence>
<evidence type="ECO:0000313" key="4">
    <source>
        <dbReference type="EMBL" id="RGW77536.1"/>
    </source>
</evidence>
<reference evidence="6 7" key="2">
    <citation type="submission" date="2019-09" db="EMBL/GenBank/DDBJ databases">
        <title>Distinct polysaccharide growth profiles of human intestinal Prevotella copri isolates.</title>
        <authorList>
            <person name="Fehlner-Peach H."/>
            <person name="Magnabosco C."/>
            <person name="Raghavan V."/>
            <person name="Scher J.U."/>
            <person name="Tett A."/>
            <person name="Cox L.M."/>
            <person name="Gottsegen C."/>
            <person name="Watters A."/>
            <person name="Wiltshire- Gordon J.D."/>
            <person name="Segata N."/>
            <person name="Bonneau R."/>
            <person name="Littman D.R."/>
        </authorList>
    </citation>
    <scope>NUCLEOTIDE SEQUENCE [LARGE SCALE GENOMIC DNA]</scope>
    <source>
        <strain evidence="6">iAQ1173</strain>
        <strain evidence="3">IAQ1173</strain>
        <strain evidence="7">iAQ1179</strain>
        <strain evidence="2">IAQ1179</strain>
    </source>
</reference>
<keyword evidence="6" id="KW-1185">Reference proteome</keyword>
<proteinExistence type="predicted"/>
<dbReference type="PANTHER" id="PTHR35810:SF1">
    <property type="entry name" value="CYTOPLASMIC PROTEIN"/>
    <property type="match status" value="1"/>
</dbReference>
<dbReference type="EMBL" id="JANDWN010000004">
    <property type="protein sequence ID" value="MCP9598837.1"/>
    <property type="molecule type" value="Genomic_DNA"/>
</dbReference>
<dbReference type="OrthoDB" id="1038856at2"/>
<evidence type="ECO:0000313" key="1">
    <source>
        <dbReference type="EMBL" id="MCP9598837.1"/>
    </source>
</evidence>
<dbReference type="Proteomes" id="UP000384372">
    <property type="component" value="Unassembled WGS sequence"/>
</dbReference>
<evidence type="ECO:0000313" key="7">
    <source>
        <dbReference type="Proteomes" id="UP000442105"/>
    </source>
</evidence>
<protein>
    <recommendedName>
        <fullName evidence="8">Virulence protein</fullName>
    </recommendedName>
</protein>
<gene>
    <name evidence="4" type="ORF">DWV53_10650</name>
    <name evidence="3" type="ORF">F7D20_09320</name>
    <name evidence="2" type="ORF">F7D95_06620</name>
    <name evidence="1" type="ORF">NNC55_02520</name>
</gene>
<comment type="caution">
    <text evidence="3">The sequence shown here is derived from an EMBL/GenBank/DDBJ whole genome shotgun (WGS) entry which is preliminary data.</text>
</comment>
<dbReference type="AlphaFoldDB" id="A0A3R6EZU0"/>
<evidence type="ECO:0000313" key="2">
    <source>
        <dbReference type="EMBL" id="MQN12497.1"/>
    </source>
</evidence>
<evidence type="ECO:0008006" key="8">
    <source>
        <dbReference type="Google" id="ProtNLM"/>
    </source>
</evidence>
<dbReference type="EMBL" id="VZAD01000071">
    <property type="protein sequence ID" value="MQP12148.1"/>
    <property type="molecule type" value="Genomic_DNA"/>
</dbReference>
<dbReference type="PANTHER" id="PTHR35810">
    <property type="entry name" value="CYTOPLASMIC PROTEIN-RELATED"/>
    <property type="match status" value="1"/>
</dbReference>
<evidence type="ECO:0000313" key="5">
    <source>
        <dbReference type="Proteomes" id="UP000285776"/>
    </source>
</evidence>
<reference evidence="4 5" key="1">
    <citation type="submission" date="2018-08" db="EMBL/GenBank/DDBJ databases">
        <title>A genome reference for cultivated species of the human gut microbiota.</title>
        <authorList>
            <person name="Zou Y."/>
            <person name="Xue W."/>
            <person name="Luo G."/>
        </authorList>
    </citation>
    <scope>NUCLEOTIDE SEQUENCE [LARGE SCALE GENOMIC DNA]</scope>
    <source>
        <strain evidence="4 5">AF10-17</strain>
    </source>
</reference>
<dbReference type="Proteomes" id="UP000442105">
    <property type="component" value="Unassembled WGS sequence"/>
</dbReference>
<accession>A0A3R6EZU0</accession>
<sequence length="123" mass="13861">MKRTIITVGGNGMLSIPSNLENLWMSESELVDMLYVTAPKLKAVIRAIYKEGMLSMLEVQQREELSKGVWQTLYGFPMIVAICFRLTSNGATQLRDAIFKRLYGAKEKTAIVLQLYGGTNYFS</sequence>
<reference evidence="1" key="3">
    <citation type="submission" date="2022-07" db="EMBL/GenBank/DDBJ databases">
        <title>Prevotella copri.</title>
        <authorList>
            <person name="Yang C."/>
        </authorList>
    </citation>
    <scope>NUCLEOTIDE SEQUENCE</scope>
    <source>
        <strain evidence="1">HF1476</strain>
    </source>
</reference>